<dbReference type="SUPFAM" id="SSF53335">
    <property type="entry name" value="S-adenosyl-L-methionine-dependent methyltransferases"/>
    <property type="match status" value="1"/>
</dbReference>
<name>A0A5C3MA50_9AGAR</name>
<dbReference type="GO" id="GO:0040031">
    <property type="term" value="P:snRNA modification"/>
    <property type="evidence" value="ECO:0007669"/>
    <property type="project" value="TreeGrafter"/>
</dbReference>
<dbReference type="InterPro" id="IPR029063">
    <property type="entry name" value="SAM-dependent_MTases_sf"/>
</dbReference>
<dbReference type="Pfam" id="PF13649">
    <property type="entry name" value="Methyltransf_25"/>
    <property type="match status" value="1"/>
</dbReference>
<dbReference type="InterPro" id="IPR039772">
    <property type="entry name" value="Bin3-like"/>
</dbReference>
<evidence type="ECO:0000256" key="2">
    <source>
        <dbReference type="ARBA" id="ARBA00022603"/>
    </source>
</evidence>
<dbReference type="InterPro" id="IPR041698">
    <property type="entry name" value="Methyltransf_25"/>
</dbReference>
<feature type="region of interest" description="Disordered" evidence="7">
    <location>
        <begin position="89"/>
        <end position="121"/>
    </location>
</feature>
<keyword evidence="10" id="KW-1185">Reference proteome</keyword>
<evidence type="ECO:0000256" key="7">
    <source>
        <dbReference type="SAM" id="MobiDB-lite"/>
    </source>
</evidence>
<dbReference type="GO" id="GO:0008173">
    <property type="term" value="F:RNA methyltransferase activity"/>
    <property type="evidence" value="ECO:0007669"/>
    <property type="project" value="UniProtKB-UniRule"/>
</dbReference>
<evidence type="ECO:0000256" key="6">
    <source>
        <dbReference type="RuleBase" id="RU367087"/>
    </source>
</evidence>
<dbReference type="PANTHER" id="PTHR12315:SF0">
    <property type="entry name" value="7SK SNRNA METHYLPHOSPHATE CAPPING ENZYME"/>
    <property type="match status" value="1"/>
</dbReference>
<reference evidence="9 10" key="1">
    <citation type="journal article" date="2019" name="Nat. Ecol. Evol.">
        <title>Megaphylogeny resolves global patterns of mushroom evolution.</title>
        <authorList>
            <person name="Varga T."/>
            <person name="Krizsan K."/>
            <person name="Foldi C."/>
            <person name="Dima B."/>
            <person name="Sanchez-Garcia M."/>
            <person name="Sanchez-Ramirez S."/>
            <person name="Szollosi G.J."/>
            <person name="Szarkandi J.G."/>
            <person name="Papp V."/>
            <person name="Albert L."/>
            <person name="Andreopoulos W."/>
            <person name="Angelini C."/>
            <person name="Antonin V."/>
            <person name="Barry K.W."/>
            <person name="Bougher N.L."/>
            <person name="Buchanan P."/>
            <person name="Buyck B."/>
            <person name="Bense V."/>
            <person name="Catcheside P."/>
            <person name="Chovatia M."/>
            <person name="Cooper J."/>
            <person name="Damon W."/>
            <person name="Desjardin D."/>
            <person name="Finy P."/>
            <person name="Geml J."/>
            <person name="Haridas S."/>
            <person name="Hughes K."/>
            <person name="Justo A."/>
            <person name="Karasinski D."/>
            <person name="Kautmanova I."/>
            <person name="Kiss B."/>
            <person name="Kocsube S."/>
            <person name="Kotiranta H."/>
            <person name="LaButti K.M."/>
            <person name="Lechner B.E."/>
            <person name="Liimatainen K."/>
            <person name="Lipzen A."/>
            <person name="Lukacs Z."/>
            <person name="Mihaltcheva S."/>
            <person name="Morgado L.N."/>
            <person name="Niskanen T."/>
            <person name="Noordeloos M.E."/>
            <person name="Ohm R.A."/>
            <person name="Ortiz-Santana B."/>
            <person name="Ovrebo C."/>
            <person name="Racz N."/>
            <person name="Riley R."/>
            <person name="Savchenko A."/>
            <person name="Shiryaev A."/>
            <person name="Soop K."/>
            <person name="Spirin V."/>
            <person name="Szebenyi C."/>
            <person name="Tomsovsky M."/>
            <person name="Tulloss R.E."/>
            <person name="Uehling J."/>
            <person name="Grigoriev I.V."/>
            <person name="Vagvolgyi C."/>
            <person name="Papp T."/>
            <person name="Martin F.M."/>
            <person name="Miettinen O."/>
            <person name="Hibbett D.S."/>
            <person name="Nagy L.G."/>
        </authorList>
    </citation>
    <scope>NUCLEOTIDE SEQUENCE [LARGE SCALE GENOMIC DNA]</scope>
    <source>
        <strain evidence="9 10">CBS 166.37</strain>
    </source>
</reference>
<dbReference type="STRING" id="68775.A0A5C3MA50"/>
<evidence type="ECO:0000313" key="10">
    <source>
        <dbReference type="Proteomes" id="UP000308652"/>
    </source>
</evidence>
<comment type="similarity">
    <text evidence="1 6">Belongs to the methyltransferase superfamily.</text>
</comment>
<evidence type="ECO:0000256" key="3">
    <source>
        <dbReference type="ARBA" id="ARBA00022679"/>
    </source>
</evidence>
<proteinExistence type="inferred from homology"/>
<evidence type="ECO:0000259" key="8">
    <source>
        <dbReference type="PROSITE" id="PS51515"/>
    </source>
</evidence>
<keyword evidence="2 6" id="KW-0489">Methyltransferase</keyword>
<evidence type="ECO:0000256" key="5">
    <source>
        <dbReference type="PROSITE-ProRule" id="PRU00848"/>
    </source>
</evidence>
<accession>A0A5C3MA50</accession>
<dbReference type="Pfam" id="PF06859">
    <property type="entry name" value="Bin3"/>
    <property type="match status" value="1"/>
</dbReference>
<keyword evidence="4 5" id="KW-0949">S-adenosyl-L-methionine</keyword>
<evidence type="ECO:0000313" key="9">
    <source>
        <dbReference type="EMBL" id="TFK41603.1"/>
    </source>
</evidence>
<dbReference type="Gene3D" id="3.40.50.150">
    <property type="entry name" value="Vaccinia Virus protein VP39"/>
    <property type="match status" value="1"/>
</dbReference>
<keyword evidence="3 6" id="KW-0808">Transferase</keyword>
<organism evidence="9 10">
    <name type="scientific">Crucibulum laeve</name>
    <dbReference type="NCBI Taxonomy" id="68775"/>
    <lineage>
        <taxon>Eukaryota</taxon>
        <taxon>Fungi</taxon>
        <taxon>Dikarya</taxon>
        <taxon>Basidiomycota</taxon>
        <taxon>Agaricomycotina</taxon>
        <taxon>Agaricomycetes</taxon>
        <taxon>Agaricomycetidae</taxon>
        <taxon>Agaricales</taxon>
        <taxon>Agaricineae</taxon>
        <taxon>Nidulariaceae</taxon>
        <taxon>Crucibulum</taxon>
    </lineage>
</organism>
<dbReference type="PROSITE" id="PS51515">
    <property type="entry name" value="BIN3_SAM"/>
    <property type="match status" value="1"/>
</dbReference>
<sequence>MSKSITVPIHGNYHGYYSKRPTIKDTRLALLPPTLFAGKRVLDIGCNEGWVTCEIAQSWGAHKVVGVDIDDVLIQHAWRRRRAVWSLQAPSDPSTSTSSSAAHLEVEEVSTGSKKRKRKHEPFDATVIPSIPPDYFPASCEHEFGSLPIPPSILRGKHVFPYNLSFRTADWTRTEIPEDSEGYDVVAAFSISKWIHLNDGDEGLRHFFMRIHKVLKTGGTFVLEPQPWDSYAKAKRMNEILKENAKNLTIRPDDFESILHDIGFVHTQHFGAVGEGGFHRPVDLYVKERS</sequence>
<evidence type="ECO:0000256" key="4">
    <source>
        <dbReference type="ARBA" id="ARBA00022691"/>
    </source>
</evidence>
<evidence type="ECO:0000256" key="1">
    <source>
        <dbReference type="ARBA" id="ARBA00008361"/>
    </source>
</evidence>
<dbReference type="InterPro" id="IPR010675">
    <property type="entry name" value="Bin3_C"/>
</dbReference>
<dbReference type="CDD" id="cd02440">
    <property type="entry name" value="AdoMet_MTases"/>
    <property type="match status" value="1"/>
</dbReference>
<dbReference type="PANTHER" id="PTHR12315">
    <property type="entry name" value="BICOID-INTERACTING PROTEIN RELATED"/>
    <property type="match status" value="1"/>
</dbReference>
<dbReference type="AlphaFoldDB" id="A0A5C3MA50"/>
<feature type="compositionally biased region" description="Low complexity" evidence="7">
    <location>
        <begin position="89"/>
        <end position="102"/>
    </location>
</feature>
<gene>
    <name evidence="9" type="ORF">BDQ12DRAFT_696761</name>
</gene>
<protein>
    <recommendedName>
        <fullName evidence="6">RNA methyltransferase</fullName>
        <ecNumber evidence="6">2.1.1.-</ecNumber>
    </recommendedName>
</protein>
<dbReference type="EMBL" id="ML213594">
    <property type="protein sequence ID" value="TFK41603.1"/>
    <property type="molecule type" value="Genomic_DNA"/>
</dbReference>
<dbReference type="Proteomes" id="UP000308652">
    <property type="component" value="Unassembled WGS sequence"/>
</dbReference>
<dbReference type="EC" id="2.1.1.-" evidence="6"/>
<dbReference type="InterPro" id="IPR024160">
    <property type="entry name" value="BIN3_SAM-bd_dom"/>
</dbReference>
<dbReference type="GO" id="GO:0032259">
    <property type="term" value="P:methylation"/>
    <property type="evidence" value="ECO:0007669"/>
    <property type="project" value="UniProtKB-KW"/>
</dbReference>
<dbReference type="GO" id="GO:0017069">
    <property type="term" value="F:snRNA binding"/>
    <property type="evidence" value="ECO:0007669"/>
    <property type="project" value="TreeGrafter"/>
</dbReference>
<feature type="domain" description="Bin3-type SAM" evidence="8">
    <location>
        <begin position="25"/>
        <end position="290"/>
    </location>
</feature>
<dbReference type="OrthoDB" id="540004at2759"/>
<dbReference type="GO" id="GO:0008171">
    <property type="term" value="F:O-methyltransferase activity"/>
    <property type="evidence" value="ECO:0007669"/>
    <property type="project" value="UniProtKB-UniRule"/>
</dbReference>